<protein>
    <recommendedName>
        <fullName evidence="7">EAL domain-containing protein</fullName>
    </recommendedName>
</protein>
<dbReference type="NCBIfam" id="TIGR00254">
    <property type="entry name" value="GGDEF"/>
    <property type="match status" value="1"/>
</dbReference>
<dbReference type="InterPro" id="IPR029787">
    <property type="entry name" value="Nucleotide_cyclase"/>
</dbReference>
<dbReference type="InterPro" id="IPR052155">
    <property type="entry name" value="Biofilm_reg_signaling"/>
</dbReference>
<sequence length="811" mass="89846">MTRAQSALPWRSIVDSLDVAAWLINGGDLRICYANAQAAQLTGRDLDAMQGLAVRELAITPEDLVFWGQDLAEIGRGIHSRTVVEHRGNHGLVPVQRRVVRLDAPPADGGPWLLMTMLGITALQRSEQDLEAVQSELKATLDSAADGVLSCNLDGSIRVFNERLVQIWKLPRALVRKRNTPAMSAFMREQVPDPQAYEQRLTEITLDPLHESHDVLHLNDGTIVERRSMAQRVKGRAVGRIFTFRDITQQLQDQADLRLAAQSFESSLDAIFIADARHQVVRINPSGEQLLGQFAQEVLERPAIDLLCDARSSSAFMAQVEQQWKDCGVWKGELHLPTSDGTPCVVWLSWVALRDATGRLTQSIGFLRDLTAQHAAQKRIEELAYTDVLTGLPNRLMLRQRVNTAIEQARSQGQSFAICFLDLDRFKIVNDSLGHTFGDRVLKLVAQRLQTCLRPVDMLCRLGGDEFVIYLHGAGTSVAQKVAQRVLETMSYPFMLDELKFSVQCSMGLSLYPTDGETLDDLIKQADIAMYRIKERGRGNYGFYQPQMNADLLPRIKLEHAMRQALGQGHMRVHYQPQVSLTSGDIVGAEALLRWTDPEIGAIAPSVFIPLAEESGYIVTLGEWVMEQAVQQALHWLQAGTPLAVSVNVSALEFRQPGYVERVARLLAAAGLPAYLLELELTESILLQDAQEMEHLLSALAQLGVGLSIDDFGTGYSSLAYLKRLPIYKLKIDRSFVQGLAEDGDDLVIVQAILNMGSALRMKVVAEGVETEAQRKILQDMACDSFQGFLCAPALPAAELGVKLRATCQQG</sequence>
<dbReference type="PROSITE" id="PS50113">
    <property type="entry name" value="PAC"/>
    <property type="match status" value="1"/>
</dbReference>
<dbReference type="CDD" id="cd01948">
    <property type="entry name" value="EAL"/>
    <property type="match status" value="1"/>
</dbReference>
<dbReference type="Pfam" id="PF13188">
    <property type="entry name" value="PAS_8"/>
    <property type="match status" value="1"/>
</dbReference>
<dbReference type="Pfam" id="PF00990">
    <property type="entry name" value="GGDEF"/>
    <property type="match status" value="1"/>
</dbReference>
<dbReference type="Proteomes" id="UP001501627">
    <property type="component" value="Unassembled WGS sequence"/>
</dbReference>
<dbReference type="Gene3D" id="3.30.70.270">
    <property type="match status" value="1"/>
</dbReference>
<dbReference type="InterPro" id="IPR035965">
    <property type="entry name" value="PAS-like_dom_sf"/>
</dbReference>
<proteinExistence type="predicted"/>
<feature type="domain" description="PAS" evidence="1">
    <location>
        <begin position="256"/>
        <end position="304"/>
    </location>
</feature>
<dbReference type="SUPFAM" id="SSF55785">
    <property type="entry name" value="PYP-like sensor domain (PAS domain)"/>
    <property type="match status" value="3"/>
</dbReference>
<dbReference type="InterPro" id="IPR035919">
    <property type="entry name" value="EAL_sf"/>
</dbReference>
<evidence type="ECO:0008006" key="7">
    <source>
        <dbReference type="Google" id="ProtNLM"/>
    </source>
</evidence>
<dbReference type="SMART" id="SM00091">
    <property type="entry name" value="PAS"/>
    <property type="match status" value="3"/>
</dbReference>
<dbReference type="InterPro" id="IPR000160">
    <property type="entry name" value="GGDEF_dom"/>
</dbReference>
<evidence type="ECO:0000313" key="5">
    <source>
        <dbReference type="EMBL" id="GAA3980743.1"/>
    </source>
</evidence>
<organism evidence="5 6">
    <name type="scientific">Comamonas faecalis</name>
    <dbReference type="NCBI Taxonomy" id="1387849"/>
    <lineage>
        <taxon>Bacteria</taxon>
        <taxon>Pseudomonadati</taxon>
        <taxon>Pseudomonadota</taxon>
        <taxon>Betaproteobacteria</taxon>
        <taxon>Burkholderiales</taxon>
        <taxon>Comamonadaceae</taxon>
        <taxon>Comamonas</taxon>
    </lineage>
</organism>
<dbReference type="PANTHER" id="PTHR44757:SF2">
    <property type="entry name" value="BIOFILM ARCHITECTURE MAINTENANCE PROTEIN MBAA"/>
    <property type="match status" value="1"/>
</dbReference>
<evidence type="ECO:0000259" key="2">
    <source>
        <dbReference type="PROSITE" id="PS50113"/>
    </source>
</evidence>
<gene>
    <name evidence="5" type="ORF">GCM10022279_00480</name>
</gene>
<dbReference type="CDD" id="cd00130">
    <property type="entry name" value="PAS"/>
    <property type="match status" value="1"/>
</dbReference>
<dbReference type="PROSITE" id="PS50112">
    <property type="entry name" value="PAS"/>
    <property type="match status" value="1"/>
</dbReference>
<dbReference type="EMBL" id="BAABBP010000001">
    <property type="protein sequence ID" value="GAA3980743.1"/>
    <property type="molecule type" value="Genomic_DNA"/>
</dbReference>
<name>A0ABP7QEF2_9BURK</name>
<dbReference type="InterPro" id="IPR001633">
    <property type="entry name" value="EAL_dom"/>
</dbReference>
<keyword evidence="6" id="KW-1185">Reference proteome</keyword>
<feature type="domain" description="GGDEF" evidence="4">
    <location>
        <begin position="414"/>
        <end position="546"/>
    </location>
</feature>
<dbReference type="InterPro" id="IPR000700">
    <property type="entry name" value="PAS-assoc_C"/>
</dbReference>
<dbReference type="InterPro" id="IPR043128">
    <property type="entry name" value="Rev_trsase/Diguanyl_cyclase"/>
</dbReference>
<dbReference type="PROSITE" id="PS50887">
    <property type="entry name" value="GGDEF"/>
    <property type="match status" value="1"/>
</dbReference>
<evidence type="ECO:0000259" key="1">
    <source>
        <dbReference type="PROSITE" id="PS50112"/>
    </source>
</evidence>
<dbReference type="Gene3D" id="3.20.20.450">
    <property type="entry name" value="EAL domain"/>
    <property type="match status" value="1"/>
</dbReference>
<dbReference type="Gene3D" id="3.30.450.20">
    <property type="entry name" value="PAS domain"/>
    <property type="match status" value="3"/>
</dbReference>
<dbReference type="PROSITE" id="PS50883">
    <property type="entry name" value="EAL"/>
    <property type="match status" value="1"/>
</dbReference>
<dbReference type="Pfam" id="PF00563">
    <property type="entry name" value="EAL"/>
    <property type="match status" value="1"/>
</dbReference>
<dbReference type="CDD" id="cd01949">
    <property type="entry name" value="GGDEF"/>
    <property type="match status" value="1"/>
</dbReference>
<dbReference type="SUPFAM" id="SSF141868">
    <property type="entry name" value="EAL domain-like"/>
    <property type="match status" value="1"/>
</dbReference>
<accession>A0ABP7QEF2</accession>
<dbReference type="Pfam" id="PF13426">
    <property type="entry name" value="PAS_9"/>
    <property type="match status" value="1"/>
</dbReference>
<evidence type="ECO:0000313" key="6">
    <source>
        <dbReference type="Proteomes" id="UP001501627"/>
    </source>
</evidence>
<dbReference type="SMART" id="SM00052">
    <property type="entry name" value="EAL"/>
    <property type="match status" value="1"/>
</dbReference>
<evidence type="ECO:0000259" key="3">
    <source>
        <dbReference type="PROSITE" id="PS50883"/>
    </source>
</evidence>
<dbReference type="InterPro" id="IPR000014">
    <property type="entry name" value="PAS"/>
</dbReference>
<feature type="domain" description="EAL" evidence="3">
    <location>
        <begin position="555"/>
        <end position="808"/>
    </location>
</feature>
<dbReference type="PANTHER" id="PTHR44757">
    <property type="entry name" value="DIGUANYLATE CYCLASE DGCP"/>
    <property type="match status" value="1"/>
</dbReference>
<feature type="domain" description="PAC" evidence="2">
    <location>
        <begin position="330"/>
        <end position="382"/>
    </location>
</feature>
<dbReference type="SMART" id="SM00267">
    <property type="entry name" value="GGDEF"/>
    <property type="match status" value="1"/>
</dbReference>
<evidence type="ECO:0000259" key="4">
    <source>
        <dbReference type="PROSITE" id="PS50887"/>
    </source>
</evidence>
<dbReference type="NCBIfam" id="TIGR00229">
    <property type="entry name" value="sensory_box"/>
    <property type="match status" value="1"/>
</dbReference>
<dbReference type="SUPFAM" id="SSF55073">
    <property type="entry name" value="Nucleotide cyclase"/>
    <property type="match status" value="1"/>
</dbReference>
<reference evidence="6" key="1">
    <citation type="journal article" date="2019" name="Int. J. Syst. Evol. Microbiol.">
        <title>The Global Catalogue of Microorganisms (GCM) 10K type strain sequencing project: providing services to taxonomists for standard genome sequencing and annotation.</title>
        <authorList>
            <consortium name="The Broad Institute Genomics Platform"/>
            <consortium name="The Broad Institute Genome Sequencing Center for Infectious Disease"/>
            <person name="Wu L."/>
            <person name="Ma J."/>
        </authorList>
    </citation>
    <scope>NUCLEOTIDE SEQUENCE [LARGE SCALE GENOMIC DNA]</scope>
    <source>
        <strain evidence="6">JCM 17561</strain>
    </source>
</reference>
<comment type="caution">
    <text evidence="5">The sequence shown here is derived from an EMBL/GenBank/DDBJ whole genome shotgun (WGS) entry which is preliminary data.</text>
</comment>
<dbReference type="RefSeq" id="WP_103043604.1">
    <property type="nucleotide sequence ID" value="NZ_BAABBP010000001.1"/>
</dbReference>